<protein>
    <submittedName>
        <fullName evidence="1">Uncharacterized protein</fullName>
    </submittedName>
</protein>
<evidence type="ECO:0000313" key="2">
    <source>
        <dbReference type="Proteomes" id="UP000054845"/>
    </source>
</evidence>
<name>A0A0P1BHT8_9BASI</name>
<organism evidence="1 2">
    <name type="scientific">Ceraceosorus bombacis</name>
    <dbReference type="NCBI Taxonomy" id="401625"/>
    <lineage>
        <taxon>Eukaryota</taxon>
        <taxon>Fungi</taxon>
        <taxon>Dikarya</taxon>
        <taxon>Basidiomycota</taxon>
        <taxon>Ustilaginomycotina</taxon>
        <taxon>Exobasidiomycetes</taxon>
        <taxon>Ceraceosorales</taxon>
        <taxon>Ceraceosoraceae</taxon>
        <taxon>Ceraceosorus</taxon>
    </lineage>
</organism>
<accession>A0A0P1BHT8</accession>
<dbReference type="Proteomes" id="UP000054845">
    <property type="component" value="Unassembled WGS sequence"/>
</dbReference>
<proteinExistence type="predicted"/>
<keyword evidence="2" id="KW-1185">Reference proteome</keyword>
<reference evidence="1 2" key="1">
    <citation type="submission" date="2014-09" db="EMBL/GenBank/DDBJ databases">
        <authorList>
            <person name="Magalhaes I.L.F."/>
            <person name="Oliveira U."/>
            <person name="Santos F.R."/>
            <person name="Vidigal T.H.D.A."/>
            <person name="Brescovit A.D."/>
            <person name="Santos A.J."/>
        </authorList>
    </citation>
    <scope>NUCLEOTIDE SEQUENCE [LARGE SCALE GENOMIC DNA]</scope>
</reference>
<sequence>MSTRGCLAARLMPCDRREALLYFKSLRDYGRVQAITFSRTLNFKTPSGRRLRDWMVPLKASIQGGI</sequence>
<dbReference type="AlphaFoldDB" id="A0A0P1BHT8"/>
<dbReference type="EMBL" id="CCYA01000258">
    <property type="protein sequence ID" value="CEH15221.1"/>
    <property type="molecule type" value="Genomic_DNA"/>
</dbReference>
<evidence type="ECO:0000313" key="1">
    <source>
        <dbReference type="EMBL" id="CEH15221.1"/>
    </source>
</evidence>